<protein>
    <submittedName>
        <fullName evidence="2">Nucleoside-diphosphate-sugar epimerase</fullName>
    </submittedName>
</protein>
<accession>A0A1G9APL6</accession>
<dbReference type="CDD" id="cd08946">
    <property type="entry name" value="SDR_e"/>
    <property type="match status" value="1"/>
</dbReference>
<evidence type="ECO:0000259" key="1">
    <source>
        <dbReference type="Pfam" id="PF01370"/>
    </source>
</evidence>
<dbReference type="PANTHER" id="PTHR43245:SF23">
    <property type="entry name" value="NAD(P)-BINDING DOMAIN-CONTAINING PROTEIN"/>
    <property type="match status" value="1"/>
</dbReference>
<dbReference type="AlphaFoldDB" id="A0A1G9APL6"/>
<dbReference type="EMBL" id="FNEM01000024">
    <property type="protein sequence ID" value="SDK28495.1"/>
    <property type="molecule type" value="Genomic_DNA"/>
</dbReference>
<dbReference type="SUPFAM" id="SSF51735">
    <property type="entry name" value="NAD(P)-binding Rossmann-fold domains"/>
    <property type="match status" value="1"/>
</dbReference>
<sequence length="309" mass="34560">MPQHVLVTGGAGYIGSILVPKLLARGDTVTVIDSLMWGIGPMLSFLGHPNLSVDYNDARKESNLREHLKRADTVINLAAIVGYPACQHHPTTAKETNIGVVANLARHMSPSQQLIQASTGSTYGAVEELCTEDTPINPLTLYGETKAEAEKYVLDAEGIPLRFATVFGVSPRMRLDLLVNDIVHQVVHNRTFVMYEGHARRTFLHSTDAANSILFSMDHYDQMKGQPYNVGDESLNFTKLEIAQMVKQQFDYYLHQAEFGEDLDKRDYAVSYQRIRSLGYRANVSMEHGIAELLKACPLIKPFSIYRNF</sequence>
<reference evidence="3" key="1">
    <citation type="submission" date="2016-10" db="EMBL/GenBank/DDBJ databases">
        <authorList>
            <person name="Varghese N."/>
            <person name="Submissions S."/>
        </authorList>
    </citation>
    <scope>NUCLEOTIDE SEQUENCE [LARGE SCALE GENOMIC DNA]</scope>
    <source>
        <strain evidence="3">DSM 23317</strain>
    </source>
</reference>
<dbReference type="Gene3D" id="3.40.50.720">
    <property type="entry name" value="NAD(P)-binding Rossmann-like Domain"/>
    <property type="match status" value="1"/>
</dbReference>
<dbReference type="InterPro" id="IPR036291">
    <property type="entry name" value="NAD(P)-bd_dom_sf"/>
</dbReference>
<keyword evidence="3" id="KW-1185">Reference proteome</keyword>
<dbReference type="Proteomes" id="UP000199527">
    <property type="component" value="Unassembled WGS sequence"/>
</dbReference>
<dbReference type="InterPro" id="IPR001509">
    <property type="entry name" value="Epimerase_deHydtase"/>
</dbReference>
<name>A0A1G9APL6_9GAMM</name>
<evidence type="ECO:0000313" key="3">
    <source>
        <dbReference type="Proteomes" id="UP000199527"/>
    </source>
</evidence>
<dbReference type="InterPro" id="IPR050177">
    <property type="entry name" value="Lipid_A_modif_metabolic_enz"/>
</dbReference>
<dbReference type="PANTHER" id="PTHR43245">
    <property type="entry name" value="BIFUNCTIONAL POLYMYXIN RESISTANCE PROTEIN ARNA"/>
    <property type="match status" value="1"/>
</dbReference>
<dbReference type="RefSeq" id="WP_176819389.1">
    <property type="nucleotide sequence ID" value="NZ_FNEM01000024.1"/>
</dbReference>
<gene>
    <name evidence="2" type="ORF">SAMN04488540_12428</name>
</gene>
<evidence type="ECO:0000313" key="2">
    <source>
        <dbReference type="EMBL" id="SDK28495.1"/>
    </source>
</evidence>
<organism evidence="2 3">
    <name type="scientific">Ferrimonas sediminum</name>
    <dbReference type="NCBI Taxonomy" id="718193"/>
    <lineage>
        <taxon>Bacteria</taxon>
        <taxon>Pseudomonadati</taxon>
        <taxon>Pseudomonadota</taxon>
        <taxon>Gammaproteobacteria</taxon>
        <taxon>Alteromonadales</taxon>
        <taxon>Ferrimonadaceae</taxon>
        <taxon>Ferrimonas</taxon>
    </lineage>
</organism>
<feature type="domain" description="NAD-dependent epimerase/dehydratase" evidence="1">
    <location>
        <begin position="5"/>
        <end position="231"/>
    </location>
</feature>
<dbReference type="Pfam" id="PF01370">
    <property type="entry name" value="Epimerase"/>
    <property type="match status" value="1"/>
</dbReference>
<proteinExistence type="predicted"/>